<dbReference type="Pfam" id="PF10354">
    <property type="entry name" value="BMT5-like"/>
    <property type="match status" value="1"/>
</dbReference>
<protein>
    <recommendedName>
        <fullName evidence="1">25S rRNA (uridine-N(3))-methyltransferase BMT5-like domain-containing protein</fullName>
    </recommendedName>
</protein>
<dbReference type="GO" id="GO:0005737">
    <property type="term" value="C:cytoplasm"/>
    <property type="evidence" value="ECO:0007669"/>
    <property type="project" value="TreeGrafter"/>
</dbReference>
<keyword evidence="3" id="KW-1185">Reference proteome</keyword>
<evidence type="ECO:0000313" key="3">
    <source>
        <dbReference type="Proteomes" id="UP000245207"/>
    </source>
</evidence>
<reference evidence="2 3" key="1">
    <citation type="journal article" date="2018" name="Mol. Plant">
        <title>The genome of Artemisia annua provides insight into the evolution of Asteraceae family and artemisinin biosynthesis.</title>
        <authorList>
            <person name="Shen Q."/>
            <person name="Zhang L."/>
            <person name="Liao Z."/>
            <person name="Wang S."/>
            <person name="Yan T."/>
            <person name="Shi P."/>
            <person name="Liu M."/>
            <person name="Fu X."/>
            <person name="Pan Q."/>
            <person name="Wang Y."/>
            <person name="Lv Z."/>
            <person name="Lu X."/>
            <person name="Zhang F."/>
            <person name="Jiang W."/>
            <person name="Ma Y."/>
            <person name="Chen M."/>
            <person name="Hao X."/>
            <person name="Li L."/>
            <person name="Tang Y."/>
            <person name="Lv G."/>
            <person name="Zhou Y."/>
            <person name="Sun X."/>
            <person name="Brodelius P.E."/>
            <person name="Rose J.K.C."/>
            <person name="Tang K."/>
        </authorList>
    </citation>
    <scope>NUCLEOTIDE SEQUENCE [LARGE SCALE GENOMIC DNA]</scope>
    <source>
        <strain evidence="3">cv. Huhao1</strain>
        <tissue evidence="2">Leaf</tissue>
    </source>
</reference>
<name>A0A2U1KYR6_ARTAN</name>
<accession>A0A2U1KYR6</accession>
<dbReference type="EMBL" id="PKPP01012765">
    <property type="protein sequence ID" value="PWA41893.1"/>
    <property type="molecule type" value="Genomic_DNA"/>
</dbReference>
<evidence type="ECO:0000313" key="2">
    <source>
        <dbReference type="EMBL" id="PWA41893.1"/>
    </source>
</evidence>
<dbReference type="STRING" id="35608.A0A2U1KYR6"/>
<comment type="caution">
    <text evidence="2">The sequence shown here is derived from an EMBL/GenBank/DDBJ whole genome shotgun (WGS) entry which is preliminary data.</text>
</comment>
<proteinExistence type="predicted"/>
<dbReference type="Proteomes" id="UP000245207">
    <property type="component" value="Unassembled WGS sequence"/>
</dbReference>
<dbReference type="OrthoDB" id="273345at2759"/>
<dbReference type="PANTHER" id="PTHR11538:SF64">
    <property type="entry name" value="25S RRNA (URIDINE-N(3))-METHYLTRANSFERASE BMT5-LIKE DOMAIN-CONTAINING PROTEIN"/>
    <property type="match status" value="1"/>
</dbReference>
<organism evidence="2 3">
    <name type="scientific">Artemisia annua</name>
    <name type="common">Sweet wormwood</name>
    <dbReference type="NCBI Taxonomy" id="35608"/>
    <lineage>
        <taxon>Eukaryota</taxon>
        <taxon>Viridiplantae</taxon>
        <taxon>Streptophyta</taxon>
        <taxon>Embryophyta</taxon>
        <taxon>Tracheophyta</taxon>
        <taxon>Spermatophyta</taxon>
        <taxon>Magnoliopsida</taxon>
        <taxon>eudicotyledons</taxon>
        <taxon>Gunneridae</taxon>
        <taxon>Pentapetalae</taxon>
        <taxon>asterids</taxon>
        <taxon>campanulids</taxon>
        <taxon>Asterales</taxon>
        <taxon>Asteraceae</taxon>
        <taxon>Asteroideae</taxon>
        <taxon>Anthemideae</taxon>
        <taxon>Artemisiinae</taxon>
        <taxon>Artemisia</taxon>
    </lineage>
</organism>
<evidence type="ECO:0000259" key="1">
    <source>
        <dbReference type="Pfam" id="PF10354"/>
    </source>
</evidence>
<dbReference type="PANTHER" id="PTHR11538">
    <property type="entry name" value="PHENYLALANYL-TRNA SYNTHETASE"/>
    <property type="match status" value="1"/>
</dbReference>
<sequence>MSTSKAKENRIHCYNSSQKILLVGEGNFSFSACLARALRSANNIVATSYHDQNLQVIKHPTSIPHLEELKMLGCLLVFEVDVNKMHSHPVLKKMKFDIIIYNFPHAGHYSVLKENSSWLIEMHRELVGAYFKSASKMLNEGGEVHLRHRDDSPYDKWNVVSLAGESGLKLKDKVIFHMSDYPGYSNVRGGNVRSDDTFPILCAFTFQFTLDFPEIDRDALKNNEVNDDGLDMKRPNKYDLVVNRFVHHMKAHGL</sequence>
<dbReference type="GO" id="GO:0070042">
    <property type="term" value="F:rRNA (uridine-N3-)-methyltransferase activity"/>
    <property type="evidence" value="ECO:0007669"/>
    <property type="project" value="InterPro"/>
</dbReference>
<dbReference type="AlphaFoldDB" id="A0A2U1KYR6"/>
<dbReference type="InterPro" id="IPR019446">
    <property type="entry name" value="BMT5-like"/>
</dbReference>
<dbReference type="GO" id="GO:0070475">
    <property type="term" value="P:rRNA base methylation"/>
    <property type="evidence" value="ECO:0007669"/>
    <property type="project" value="InterPro"/>
</dbReference>
<gene>
    <name evidence="2" type="ORF">CTI12_AA549910</name>
</gene>
<feature type="domain" description="25S rRNA (uridine-N(3))-methyltransferase BMT5-like" evidence="1">
    <location>
        <begin position="21"/>
        <end position="188"/>
    </location>
</feature>